<evidence type="ECO:0000313" key="2">
    <source>
        <dbReference type="EMBL" id="ORA21869.1"/>
    </source>
</evidence>
<dbReference type="AlphaFoldDB" id="A0A1W9ZVR8"/>
<dbReference type="OrthoDB" id="3787781at2"/>
<dbReference type="InterPro" id="IPR036689">
    <property type="entry name" value="ESAT-6-like_sf"/>
</dbReference>
<dbReference type="SUPFAM" id="SSF140453">
    <property type="entry name" value="EsxAB dimer-like"/>
    <property type="match status" value="1"/>
</dbReference>
<proteinExistence type="inferred from homology"/>
<name>A0A1W9ZVR8_MYCAN</name>
<dbReference type="Proteomes" id="UP000192284">
    <property type="component" value="Unassembled WGS sequence"/>
</dbReference>
<comment type="similarity">
    <text evidence="1">Belongs to the WXG100 family.</text>
</comment>
<dbReference type="Gene3D" id="1.10.287.1060">
    <property type="entry name" value="ESAT-6-like"/>
    <property type="match status" value="1"/>
</dbReference>
<keyword evidence="3" id="KW-1185">Reference proteome</keyword>
<gene>
    <name evidence="2" type="ORF">BST12_10680</name>
</gene>
<dbReference type="Pfam" id="PF06013">
    <property type="entry name" value="WXG100"/>
    <property type="match status" value="1"/>
</dbReference>
<dbReference type="InterPro" id="IPR010310">
    <property type="entry name" value="T7SS_ESAT-6-like"/>
</dbReference>
<evidence type="ECO:0000256" key="1">
    <source>
        <dbReference type="RuleBase" id="RU362001"/>
    </source>
</evidence>
<comment type="caution">
    <text evidence="2">The sequence shown here is derived from an EMBL/GenBank/DDBJ whole genome shotgun (WGS) entry which is preliminary data.</text>
</comment>
<protein>
    <recommendedName>
        <fullName evidence="1">ESAT-6-like protein</fullName>
    </recommendedName>
</protein>
<dbReference type="RefSeq" id="WP_083113087.1">
    <property type="nucleotide sequence ID" value="NZ_JACKTS010000037.1"/>
</dbReference>
<dbReference type="NCBIfam" id="TIGR03930">
    <property type="entry name" value="WXG100_ESAT6"/>
    <property type="match status" value="1"/>
</dbReference>
<organism evidence="2 3">
    <name type="scientific">Mycobacterium angelicum</name>
    <dbReference type="NCBI Taxonomy" id="470074"/>
    <lineage>
        <taxon>Bacteria</taxon>
        <taxon>Bacillati</taxon>
        <taxon>Actinomycetota</taxon>
        <taxon>Actinomycetes</taxon>
        <taxon>Mycobacteriales</taxon>
        <taxon>Mycobacteriaceae</taxon>
        <taxon>Mycobacterium</taxon>
    </lineage>
</organism>
<accession>A0A1W9ZVR8</accession>
<reference evidence="2 3" key="1">
    <citation type="submission" date="2017-02" db="EMBL/GenBank/DDBJ databases">
        <title>The new phylogeny of genus Mycobacterium.</title>
        <authorList>
            <person name="Tortoli E."/>
            <person name="Trovato A."/>
            <person name="Cirillo D.M."/>
        </authorList>
    </citation>
    <scope>NUCLEOTIDE SEQUENCE [LARGE SCALE GENOMIC DNA]</scope>
    <source>
        <strain evidence="2 3">DSM 45057</strain>
    </source>
</reference>
<sequence length="101" mass="10746">MAAELRVDPQVMHGFSDALHGAAEDLRNRLTDLDRDVSEVLAGWDGASGSAYASAWELWHRGAGEVQLGLSILAEALARAGNGYQQNEAAARQDLRGVGDV</sequence>
<evidence type="ECO:0000313" key="3">
    <source>
        <dbReference type="Proteomes" id="UP000192284"/>
    </source>
</evidence>
<dbReference type="EMBL" id="MVHE01000012">
    <property type="protein sequence ID" value="ORA21869.1"/>
    <property type="molecule type" value="Genomic_DNA"/>
</dbReference>